<dbReference type="InterPro" id="IPR016527">
    <property type="entry name" value="ORC4"/>
</dbReference>
<keyword evidence="5" id="KW-0238">DNA-binding</keyword>
<feature type="compositionally biased region" description="Polar residues" evidence="7">
    <location>
        <begin position="268"/>
        <end position="278"/>
    </location>
</feature>
<dbReference type="InterPro" id="IPR003593">
    <property type="entry name" value="AAA+_ATPase"/>
</dbReference>
<accession>A0A9P9IHH7</accession>
<dbReference type="InterPro" id="IPR041664">
    <property type="entry name" value="AAA_16"/>
</dbReference>
<dbReference type="Gene3D" id="3.40.50.300">
    <property type="entry name" value="P-loop containing nucleotide triphosphate hydrolases"/>
    <property type="match status" value="1"/>
</dbReference>
<dbReference type="SUPFAM" id="SSF52540">
    <property type="entry name" value="P-loop containing nucleoside triphosphate hydrolases"/>
    <property type="match status" value="1"/>
</dbReference>
<evidence type="ECO:0000256" key="5">
    <source>
        <dbReference type="ARBA" id="ARBA00023125"/>
    </source>
</evidence>
<feature type="compositionally biased region" description="Low complexity" evidence="7">
    <location>
        <begin position="57"/>
        <end position="73"/>
    </location>
</feature>
<dbReference type="PANTHER" id="PTHR12087">
    <property type="entry name" value="ORIGIN RECOGNITION COMPLEX SUBUNIT 4"/>
    <property type="match status" value="1"/>
</dbReference>
<dbReference type="AlphaFoldDB" id="A0A9P9IHH7"/>
<dbReference type="InterPro" id="IPR032705">
    <property type="entry name" value="ORC4_C"/>
</dbReference>
<comment type="caution">
    <text evidence="9">The sequence shown here is derived from an EMBL/GenBank/DDBJ whole genome shotgun (WGS) entry which is preliminary data.</text>
</comment>
<evidence type="ECO:0000256" key="7">
    <source>
        <dbReference type="SAM" id="MobiDB-lite"/>
    </source>
</evidence>
<dbReference type="GO" id="GO:0003688">
    <property type="term" value="F:DNA replication origin binding"/>
    <property type="evidence" value="ECO:0007669"/>
    <property type="project" value="TreeGrafter"/>
</dbReference>
<dbReference type="InterPro" id="IPR027417">
    <property type="entry name" value="P-loop_NTPase"/>
</dbReference>
<evidence type="ECO:0000256" key="3">
    <source>
        <dbReference type="ARBA" id="ARBA00019083"/>
    </source>
</evidence>
<dbReference type="FunFam" id="3.40.50.300:FF:001597">
    <property type="entry name" value="Origin recognition complex subunit Orc4"/>
    <property type="match status" value="1"/>
</dbReference>
<feature type="compositionally biased region" description="Basic and acidic residues" evidence="7">
    <location>
        <begin position="310"/>
        <end position="321"/>
    </location>
</feature>
<evidence type="ECO:0000256" key="1">
    <source>
        <dbReference type="ARBA" id="ARBA00004123"/>
    </source>
</evidence>
<name>A0A9P9IHH7_9PLEO</name>
<feature type="compositionally biased region" description="Acidic residues" evidence="7">
    <location>
        <begin position="91"/>
        <end position="100"/>
    </location>
</feature>
<feature type="compositionally biased region" description="Acidic residues" evidence="7">
    <location>
        <begin position="44"/>
        <end position="56"/>
    </location>
</feature>
<reference evidence="9" key="1">
    <citation type="journal article" date="2021" name="Nat. Commun.">
        <title>Genetic determinants of endophytism in the Arabidopsis root mycobiome.</title>
        <authorList>
            <person name="Mesny F."/>
            <person name="Miyauchi S."/>
            <person name="Thiergart T."/>
            <person name="Pickel B."/>
            <person name="Atanasova L."/>
            <person name="Karlsson M."/>
            <person name="Huettel B."/>
            <person name="Barry K.W."/>
            <person name="Haridas S."/>
            <person name="Chen C."/>
            <person name="Bauer D."/>
            <person name="Andreopoulos W."/>
            <person name="Pangilinan J."/>
            <person name="LaButti K."/>
            <person name="Riley R."/>
            <person name="Lipzen A."/>
            <person name="Clum A."/>
            <person name="Drula E."/>
            <person name="Henrissat B."/>
            <person name="Kohler A."/>
            <person name="Grigoriev I.V."/>
            <person name="Martin F.M."/>
            <person name="Hacquard S."/>
        </authorList>
    </citation>
    <scope>NUCLEOTIDE SEQUENCE</scope>
    <source>
        <strain evidence="9">MPI-CAGE-CH-0243</strain>
    </source>
</reference>
<dbReference type="SMART" id="SM00382">
    <property type="entry name" value="AAA"/>
    <property type="match status" value="1"/>
</dbReference>
<keyword evidence="4" id="KW-0235">DNA replication</keyword>
<evidence type="ECO:0000256" key="4">
    <source>
        <dbReference type="ARBA" id="ARBA00022705"/>
    </source>
</evidence>
<protein>
    <recommendedName>
        <fullName evidence="3">Origin recognition complex subunit 4</fullName>
    </recommendedName>
</protein>
<feature type="compositionally biased region" description="Polar residues" evidence="7">
    <location>
        <begin position="127"/>
        <end position="140"/>
    </location>
</feature>
<dbReference type="GO" id="GO:0006270">
    <property type="term" value="P:DNA replication initiation"/>
    <property type="evidence" value="ECO:0007669"/>
    <property type="project" value="TreeGrafter"/>
</dbReference>
<evidence type="ECO:0000259" key="8">
    <source>
        <dbReference type="SMART" id="SM00382"/>
    </source>
</evidence>
<dbReference type="Proteomes" id="UP000700596">
    <property type="component" value="Unassembled WGS sequence"/>
</dbReference>
<evidence type="ECO:0000256" key="6">
    <source>
        <dbReference type="ARBA" id="ARBA00023242"/>
    </source>
</evidence>
<dbReference type="Pfam" id="PF13191">
    <property type="entry name" value="AAA_16"/>
    <property type="match status" value="1"/>
</dbReference>
<dbReference type="PANTHER" id="PTHR12087:SF0">
    <property type="entry name" value="ORIGIN RECOGNITION COMPLEX SUBUNIT 4"/>
    <property type="match status" value="1"/>
</dbReference>
<dbReference type="Pfam" id="PF14629">
    <property type="entry name" value="ORC4_C"/>
    <property type="match status" value="1"/>
</dbReference>
<evidence type="ECO:0000313" key="10">
    <source>
        <dbReference type="Proteomes" id="UP000700596"/>
    </source>
</evidence>
<feature type="compositionally biased region" description="Polar residues" evidence="7">
    <location>
        <begin position="241"/>
        <end position="259"/>
    </location>
</feature>
<gene>
    <name evidence="9" type="ORF">B0J11DRAFT_551404</name>
</gene>
<organism evidence="9 10">
    <name type="scientific">Dendryphion nanum</name>
    <dbReference type="NCBI Taxonomy" id="256645"/>
    <lineage>
        <taxon>Eukaryota</taxon>
        <taxon>Fungi</taxon>
        <taxon>Dikarya</taxon>
        <taxon>Ascomycota</taxon>
        <taxon>Pezizomycotina</taxon>
        <taxon>Dothideomycetes</taxon>
        <taxon>Pleosporomycetidae</taxon>
        <taxon>Pleosporales</taxon>
        <taxon>Torulaceae</taxon>
        <taxon>Dendryphion</taxon>
    </lineage>
</organism>
<evidence type="ECO:0000313" key="9">
    <source>
        <dbReference type="EMBL" id="KAH7120811.1"/>
    </source>
</evidence>
<feature type="compositionally biased region" description="Basic and acidic residues" evidence="7">
    <location>
        <begin position="166"/>
        <end position="182"/>
    </location>
</feature>
<dbReference type="EMBL" id="JAGMWT010000010">
    <property type="protein sequence ID" value="KAH7120811.1"/>
    <property type="molecule type" value="Genomic_DNA"/>
</dbReference>
<feature type="region of interest" description="Disordered" evidence="7">
    <location>
        <begin position="1"/>
        <end position="325"/>
    </location>
</feature>
<comment type="similarity">
    <text evidence="2">Belongs to the ORC4 family.</text>
</comment>
<comment type="subcellular location">
    <subcellularLocation>
        <location evidence="1">Nucleus</location>
    </subcellularLocation>
</comment>
<evidence type="ECO:0000256" key="2">
    <source>
        <dbReference type="ARBA" id="ARBA00005334"/>
    </source>
</evidence>
<keyword evidence="6" id="KW-0539">Nucleus</keyword>
<dbReference type="OrthoDB" id="343623at2759"/>
<keyword evidence="10" id="KW-1185">Reference proteome</keyword>
<sequence length="842" mass="92212">MNDSPRSSKRRKLDPPSKDASPLLQNSTRKASARIASRTIAQFAEDEEIPETEDETAASISTRRSQSSRIPRTVSNGVLNETGRKRGQIEEDKDVYDDIEGALPDYSESPEPSAIPRPRSARKPSALPQTSKRNNGTGTPSRGRNGIGANGNNSNRASSKKLANGHKHDVDVETDIQDDHETPIPIPSKKTPKAKPSERKATGSIVSATKKSGGRSARKVVTDGQDPEKSSAVQEDDGTLITPSKPRSTRQAATSTTLRRQAAAKNINDGTAKTPSRTSRLRSPLQSEDDTGDRELPSMLKSVRARRKDNRADHTGNRDENDTVAGELNAHMDTTEEDDSCLMDVDGVSVVGSVLDPTEPSPFNKPSPASKLLNQKKDPTTFLYGDLSPCRELDLLKTIAMDQILARRPVPLIELEEEYKSVHQLVEQTITAGEGNSMLVIGARGSGKTLLVNKVLAEISKDNSEDYHVVRLNGFIHTDDRIALREIWRQLGKEMDIEEDGGLGKNYADTLTTLLALLSHPSEQTGEHTDQVAKAVIFVMDEFDLFAHHPRQTLLYNLFDIAQSRKAPIAVLGLTTRIDVANSLEKRVKSRFSHRYVHLSLAKTFSSFQEICKASLFVQPDQLSVEERALLGPSQATPGKKNKKQTGPTFLADWNANISMLFSSKTFLIDYLAPYFYRMKSVPAVLTSFLLPTAALSNESPSIESTTLLSVPDSKLSLLTDLSTLALALLISAARLDIIHDSDSCNFNMAYDEYVTLASRARIQSAAGGASVSGAVSKVWGKEVARCEWEEMIELGLIMPVVSGITGGFGMIRCDVSLEEIGAILQGRKDTEKALERWCRQL</sequence>
<dbReference type="GO" id="GO:0005664">
    <property type="term" value="C:nuclear origin of replication recognition complex"/>
    <property type="evidence" value="ECO:0007669"/>
    <property type="project" value="TreeGrafter"/>
</dbReference>
<feature type="domain" description="AAA+ ATPase" evidence="8">
    <location>
        <begin position="434"/>
        <end position="602"/>
    </location>
</feature>
<proteinExistence type="inferred from homology"/>